<dbReference type="InterPro" id="IPR019887">
    <property type="entry name" value="Tscrpt_reg_AsnC/Lrp_C"/>
</dbReference>
<dbReference type="SUPFAM" id="SSF46785">
    <property type="entry name" value="Winged helix' DNA-binding domain"/>
    <property type="match status" value="1"/>
</dbReference>
<dbReference type="GO" id="GO:0043200">
    <property type="term" value="P:response to amino acid"/>
    <property type="evidence" value="ECO:0007669"/>
    <property type="project" value="TreeGrafter"/>
</dbReference>
<dbReference type="GO" id="GO:0005829">
    <property type="term" value="C:cytosol"/>
    <property type="evidence" value="ECO:0007669"/>
    <property type="project" value="TreeGrafter"/>
</dbReference>
<reference evidence="7 8" key="2">
    <citation type="submission" date="2016-10" db="EMBL/GenBank/DDBJ databases">
        <authorList>
            <person name="Varghese N."/>
            <person name="Submissions S."/>
        </authorList>
    </citation>
    <scope>NUCLEOTIDE SEQUENCE [LARGE SCALE GENOMIC DNA]</scope>
    <source>
        <strain evidence="8">ATCC 20501</strain>
        <strain evidence="6 7">CGMCC 4.3529</strain>
    </source>
</reference>
<feature type="domain" description="HTH asnC-type" evidence="4">
    <location>
        <begin position="23"/>
        <end position="84"/>
    </location>
</feature>
<dbReference type="AlphaFoldDB" id="A0A1H5UGZ6"/>
<dbReference type="Gene3D" id="3.30.70.920">
    <property type="match status" value="1"/>
</dbReference>
<dbReference type="EMBL" id="FOME01000001">
    <property type="protein sequence ID" value="SFC74013.1"/>
    <property type="molecule type" value="Genomic_DNA"/>
</dbReference>
<dbReference type="GO" id="GO:0043565">
    <property type="term" value="F:sequence-specific DNA binding"/>
    <property type="evidence" value="ECO:0007669"/>
    <property type="project" value="InterPro"/>
</dbReference>
<dbReference type="CDD" id="cd00090">
    <property type="entry name" value="HTH_ARSR"/>
    <property type="match status" value="1"/>
</dbReference>
<evidence type="ECO:0000259" key="4">
    <source>
        <dbReference type="PROSITE" id="PS50956"/>
    </source>
</evidence>
<evidence type="ECO:0000256" key="2">
    <source>
        <dbReference type="ARBA" id="ARBA00023125"/>
    </source>
</evidence>
<evidence type="ECO:0000256" key="1">
    <source>
        <dbReference type="ARBA" id="ARBA00023015"/>
    </source>
</evidence>
<protein>
    <submittedName>
        <fullName evidence="5">DNA-binding transcriptional regulator, Lrp family</fullName>
    </submittedName>
    <submittedName>
        <fullName evidence="6">Transcriptional regulator, AsnC family</fullName>
    </submittedName>
</protein>
<dbReference type="InterPro" id="IPR036390">
    <property type="entry name" value="WH_DNA-bd_sf"/>
</dbReference>
<evidence type="ECO:0000313" key="5">
    <source>
        <dbReference type="EMBL" id="SEF73748.1"/>
    </source>
</evidence>
<gene>
    <name evidence="5" type="ORF">SAMN02982929_00510</name>
    <name evidence="6" type="ORF">SAMN05216506_1011560</name>
</gene>
<dbReference type="Gene3D" id="1.10.10.10">
    <property type="entry name" value="Winged helix-like DNA-binding domain superfamily/Winged helix DNA-binding domain"/>
    <property type="match status" value="1"/>
</dbReference>
<reference evidence="5" key="1">
    <citation type="submission" date="2016-10" db="EMBL/GenBank/DDBJ databases">
        <authorList>
            <person name="de Groot N.N."/>
        </authorList>
    </citation>
    <scope>NUCLEOTIDE SEQUENCE [LARGE SCALE GENOMIC DNA]</scope>
    <source>
        <strain evidence="5">ATCC 20501</strain>
    </source>
</reference>
<organism evidence="5 8">
    <name type="scientific">Saccharopolyspora kobensis</name>
    <dbReference type="NCBI Taxonomy" id="146035"/>
    <lineage>
        <taxon>Bacteria</taxon>
        <taxon>Bacillati</taxon>
        <taxon>Actinomycetota</taxon>
        <taxon>Actinomycetes</taxon>
        <taxon>Pseudonocardiales</taxon>
        <taxon>Pseudonocardiaceae</taxon>
        <taxon>Saccharopolyspora</taxon>
    </lineage>
</organism>
<evidence type="ECO:0000313" key="8">
    <source>
        <dbReference type="Proteomes" id="UP000236729"/>
    </source>
</evidence>
<name>A0A1H5UGZ6_9PSEU</name>
<dbReference type="PROSITE" id="PS50956">
    <property type="entry name" value="HTH_ASNC_2"/>
    <property type="match status" value="1"/>
</dbReference>
<dbReference type="SUPFAM" id="SSF54909">
    <property type="entry name" value="Dimeric alpha+beta barrel"/>
    <property type="match status" value="1"/>
</dbReference>
<dbReference type="PRINTS" id="PR00033">
    <property type="entry name" value="HTHASNC"/>
</dbReference>
<keyword evidence="7" id="KW-1185">Reference proteome</keyword>
<dbReference type="Pfam" id="PF01037">
    <property type="entry name" value="AsnC_trans_reg"/>
    <property type="match status" value="1"/>
</dbReference>
<dbReference type="RefSeq" id="WP_093347676.1">
    <property type="nucleotide sequence ID" value="NZ_FNVB01000002.1"/>
</dbReference>
<keyword evidence="2 5" id="KW-0238">DNA-binding</keyword>
<dbReference type="InterPro" id="IPR036388">
    <property type="entry name" value="WH-like_DNA-bd_sf"/>
</dbReference>
<dbReference type="EMBL" id="FNVB01000002">
    <property type="protein sequence ID" value="SEF73748.1"/>
    <property type="molecule type" value="Genomic_DNA"/>
</dbReference>
<keyword evidence="1" id="KW-0805">Transcription regulation</keyword>
<dbReference type="Pfam" id="PF13412">
    <property type="entry name" value="HTH_24"/>
    <property type="match status" value="1"/>
</dbReference>
<dbReference type="PANTHER" id="PTHR30154">
    <property type="entry name" value="LEUCINE-RESPONSIVE REGULATORY PROTEIN"/>
    <property type="match status" value="1"/>
</dbReference>
<accession>A0A1I1LUN4</accession>
<keyword evidence="3" id="KW-0804">Transcription</keyword>
<dbReference type="SMART" id="SM00344">
    <property type="entry name" value="HTH_ASNC"/>
    <property type="match status" value="1"/>
</dbReference>
<dbReference type="Proteomes" id="UP000236729">
    <property type="component" value="Unassembled WGS sequence"/>
</dbReference>
<dbReference type="InterPro" id="IPR000485">
    <property type="entry name" value="AsnC-type_HTH_dom"/>
</dbReference>
<dbReference type="InterPro" id="IPR011991">
    <property type="entry name" value="ArsR-like_HTH"/>
</dbReference>
<dbReference type="SMR" id="A0A1H5UGZ6"/>
<proteinExistence type="predicted"/>
<sequence>MIDQKSGGSGLRRARTGRSAPALDDIDARIVDELARDGRMSIRTLAERVNISRTNAHGRLDRLLDSGVITGFHARVEPTKAGLGTAALIGLSIEQDTWREVSRRLAAIDSVEHVALVAGEFDIVVRVRTEDNVSLRNLVFDHIQSLPGVRTCHTWLIFDEFEPEHT</sequence>
<evidence type="ECO:0000313" key="7">
    <source>
        <dbReference type="Proteomes" id="UP000199690"/>
    </source>
</evidence>
<evidence type="ECO:0000256" key="3">
    <source>
        <dbReference type="ARBA" id="ARBA00023163"/>
    </source>
</evidence>
<dbReference type="Proteomes" id="UP000199690">
    <property type="component" value="Unassembled WGS sequence"/>
</dbReference>
<accession>A0A1H5UGZ6</accession>
<dbReference type="InterPro" id="IPR019888">
    <property type="entry name" value="Tscrpt_reg_AsnC-like"/>
</dbReference>
<evidence type="ECO:0000313" key="6">
    <source>
        <dbReference type="EMBL" id="SFC74013.1"/>
    </source>
</evidence>
<dbReference type="InterPro" id="IPR011008">
    <property type="entry name" value="Dimeric_a/b-barrel"/>
</dbReference>
<dbReference type="PANTHER" id="PTHR30154:SF34">
    <property type="entry name" value="TRANSCRIPTIONAL REGULATOR AZLB"/>
    <property type="match status" value="1"/>
</dbReference>